<dbReference type="Proteomes" id="UP000826195">
    <property type="component" value="Unassembled WGS sequence"/>
</dbReference>
<evidence type="ECO:0000259" key="2">
    <source>
        <dbReference type="PROSITE" id="PS51898"/>
    </source>
</evidence>
<dbReference type="SUPFAM" id="SSF56349">
    <property type="entry name" value="DNA breaking-rejoining enzymes"/>
    <property type="match status" value="1"/>
</dbReference>
<dbReference type="PROSITE" id="PS51898">
    <property type="entry name" value="TYR_RECOMBINASE"/>
    <property type="match status" value="1"/>
</dbReference>
<comment type="caution">
    <text evidence="3">The sequence shown here is derived from an EMBL/GenBank/DDBJ whole genome shotgun (WGS) entry which is preliminary data.</text>
</comment>
<name>A0AAV7IZC2_COTGL</name>
<sequence length="470" mass="55576">MSSVDEYIEKEYVRDDNCSFMVLTDYFNNRTLNDKINTDNSSSLWTFVTYDEHDYTVLRYAYKLNVVKADENKTMKITKEDNNKFIHFNPIRYVDSNIIFSIAPVLRDQKYTIDGKFSYPLHKLYILESLPSDNGMNILEMEVKEKKKKVDSKSEEIPDLSLFPLKKRQVAEKYERENDKYKEFYKYTLDERLELSKVNDKIKHIIRNVLKLPSVENNDKRAEFFIAEMYKRRMRSSTIMRYYNQLKRVRFFEKSAIKPNQRVFDSQKPPQERVPSSSNISKMLQWCNDKKHENKRAYVILFAYYSGLRSAEICKLSVQNLDELDKRSPVLQLKCKTSECWSVPWNAVLEEFVNELVEVYADKLKNYRKTGVSESLFDMSPRVLSNTIRSFYMTAVGEVPPDGFGVHVMRYIIGTKLAQENDLAAAQYFLGHGDIQTTKRYVRYDLQQLNKKLEKVIETDEFYKSLLALL</sequence>
<dbReference type="EMBL" id="JAHXZJ010000374">
    <property type="protein sequence ID" value="KAH0561405.1"/>
    <property type="molecule type" value="Genomic_DNA"/>
</dbReference>
<dbReference type="GO" id="GO:0006310">
    <property type="term" value="P:DNA recombination"/>
    <property type="evidence" value="ECO:0007669"/>
    <property type="project" value="UniProtKB-KW"/>
</dbReference>
<evidence type="ECO:0000313" key="3">
    <source>
        <dbReference type="EMBL" id="KAH0561405.1"/>
    </source>
</evidence>
<proteinExistence type="predicted"/>
<evidence type="ECO:0000256" key="1">
    <source>
        <dbReference type="ARBA" id="ARBA00023172"/>
    </source>
</evidence>
<dbReference type="Pfam" id="PF00589">
    <property type="entry name" value="Phage_integrase"/>
    <property type="match status" value="1"/>
</dbReference>
<accession>A0AAV7IZC2</accession>
<dbReference type="CDD" id="cd00397">
    <property type="entry name" value="DNA_BRE_C"/>
    <property type="match status" value="1"/>
</dbReference>
<organism evidence="3 4">
    <name type="scientific">Cotesia glomerata</name>
    <name type="common">Lepidopteran parasitic wasp</name>
    <name type="synonym">Apanteles glomeratus</name>
    <dbReference type="NCBI Taxonomy" id="32391"/>
    <lineage>
        <taxon>Eukaryota</taxon>
        <taxon>Metazoa</taxon>
        <taxon>Ecdysozoa</taxon>
        <taxon>Arthropoda</taxon>
        <taxon>Hexapoda</taxon>
        <taxon>Insecta</taxon>
        <taxon>Pterygota</taxon>
        <taxon>Neoptera</taxon>
        <taxon>Endopterygota</taxon>
        <taxon>Hymenoptera</taxon>
        <taxon>Apocrita</taxon>
        <taxon>Ichneumonoidea</taxon>
        <taxon>Braconidae</taxon>
        <taxon>Microgastrinae</taxon>
        <taxon>Cotesia</taxon>
    </lineage>
</organism>
<protein>
    <recommendedName>
        <fullName evidence="2">Tyr recombinase domain-containing protein</fullName>
    </recommendedName>
</protein>
<dbReference type="InterPro" id="IPR011010">
    <property type="entry name" value="DNA_brk_join_enz"/>
</dbReference>
<dbReference type="AlphaFoldDB" id="A0AAV7IZC2"/>
<feature type="domain" description="Tyr recombinase" evidence="2">
    <location>
        <begin position="270"/>
        <end position="454"/>
    </location>
</feature>
<gene>
    <name evidence="3" type="ORF">KQX54_016572</name>
</gene>
<dbReference type="InterPro" id="IPR013762">
    <property type="entry name" value="Integrase-like_cat_sf"/>
</dbReference>
<keyword evidence="4" id="KW-1185">Reference proteome</keyword>
<reference evidence="3 4" key="1">
    <citation type="journal article" date="2021" name="J. Hered.">
        <title>A chromosome-level genome assembly of the parasitoid wasp, Cotesia glomerata (Hymenoptera: Braconidae).</title>
        <authorList>
            <person name="Pinto B.J."/>
            <person name="Weis J.J."/>
            <person name="Gamble T."/>
            <person name="Ode P.J."/>
            <person name="Paul R."/>
            <person name="Zaspel J.M."/>
        </authorList>
    </citation>
    <scope>NUCLEOTIDE SEQUENCE [LARGE SCALE GENOMIC DNA]</scope>
    <source>
        <strain evidence="3">CgM1</strain>
    </source>
</reference>
<evidence type="ECO:0000313" key="4">
    <source>
        <dbReference type="Proteomes" id="UP000826195"/>
    </source>
</evidence>
<dbReference type="Gene3D" id="1.10.443.10">
    <property type="entry name" value="Intergrase catalytic core"/>
    <property type="match status" value="1"/>
</dbReference>
<dbReference type="InterPro" id="IPR002104">
    <property type="entry name" value="Integrase_catalytic"/>
</dbReference>
<dbReference type="GO" id="GO:0003677">
    <property type="term" value="F:DNA binding"/>
    <property type="evidence" value="ECO:0007669"/>
    <property type="project" value="InterPro"/>
</dbReference>
<keyword evidence="1" id="KW-0233">DNA recombination</keyword>
<dbReference type="GO" id="GO:0015074">
    <property type="term" value="P:DNA integration"/>
    <property type="evidence" value="ECO:0007669"/>
    <property type="project" value="InterPro"/>
</dbReference>